<dbReference type="RefSeq" id="WP_274338202.1">
    <property type="nucleotide sequence ID" value="NZ_CP118101.1"/>
</dbReference>
<dbReference type="Pfam" id="PF01047">
    <property type="entry name" value="MarR"/>
    <property type="match status" value="1"/>
</dbReference>
<dbReference type="GO" id="GO:0006950">
    <property type="term" value="P:response to stress"/>
    <property type="evidence" value="ECO:0007669"/>
    <property type="project" value="TreeGrafter"/>
</dbReference>
<dbReference type="SMART" id="SM00347">
    <property type="entry name" value="HTH_MARR"/>
    <property type="match status" value="1"/>
</dbReference>
<dbReference type="InterPro" id="IPR036390">
    <property type="entry name" value="WH_DNA-bd_sf"/>
</dbReference>
<dbReference type="PANTHER" id="PTHR33164:SF43">
    <property type="entry name" value="HTH-TYPE TRANSCRIPTIONAL REPRESSOR YETL"/>
    <property type="match status" value="1"/>
</dbReference>
<dbReference type="PRINTS" id="PR00598">
    <property type="entry name" value="HTHMARR"/>
</dbReference>
<protein>
    <submittedName>
        <fullName evidence="3">MarR family winged helix-turn-helix transcriptional regulator</fullName>
    </submittedName>
</protein>
<dbReference type="GO" id="GO:0003700">
    <property type="term" value="F:DNA-binding transcription factor activity"/>
    <property type="evidence" value="ECO:0007669"/>
    <property type="project" value="InterPro"/>
</dbReference>
<dbReference type="InterPro" id="IPR000835">
    <property type="entry name" value="HTH_MarR-typ"/>
</dbReference>
<proteinExistence type="predicted"/>
<gene>
    <name evidence="3" type="ORF">PUW23_05755</name>
</gene>
<dbReference type="EMBL" id="CP118101">
    <property type="protein sequence ID" value="WDH83732.1"/>
    <property type="molecule type" value="Genomic_DNA"/>
</dbReference>
<dbReference type="SUPFAM" id="SSF46785">
    <property type="entry name" value="Winged helix' DNA-binding domain"/>
    <property type="match status" value="1"/>
</dbReference>
<dbReference type="GO" id="GO:0003677">
    <property type="term" value="F:DNA binding"/>
    <property type="evidence" value="ECO:0007669"/>
    <property type="project" value="UniProtKB-KW"/>
</dbReference>
<evidence type="ECO:0000259" key="2">
    <source>
        <dbReference type="PROSITE" id="PS50995"/>
    </source>
</evidence>
<evidence type="ECO:0000256" key="1">
    <source>
        <dbReference type="ARBA" id="ARBA00023125"/>
    </source>
</evidence>
<dbReference type="PANTHER" id="PTHR33164">
    <property type="entry name" value="TRANSCRIPTIONAL REGULATOR, MARR FAMILY"/>
    <property type="match status" value="1"/>
</dbReference>
<sequence>MQEKDWILLEEVDYLFRTVVRRFVKERDKVSVEGISLPGILILNTVLREGDQRLGDLAEQLDFTSGAVTALCDKLEASGFAIRKRSDTDRRSVVLGITPSGKEMIMRNKDSGSIIIDEIYGCFTNKELESAVTFLKRLNVQLEGLSDNVITRIEASVNQITAESVNEYESQSDSELDRPNRFISY</sequence>
<dbReference type="InterPro" id="IPR039422">
    <property type="entry name" value="MarR/SlyA-like"/>
</dbReference>
<name>A0AAX3N2F7_9BACL</name>
<dbReference type="Gene3D" id="1.10.10.10">
    <property type="entry name" value="Winged helix-like DNA-binding domain superfamily/Winged helix DNA-binding domain"/>
    <property type="match status" value="1"/>
</dbReference>
<evidence type="ECO:0000313" key="4">
    <source>
        <dbReference type="Proteomes" id="UP001220962"/>
    </source>
</evidence>
<dbReference type="PROSITE" id="PS50995">
    <property type="entry name" value="HTH_MARR_2"/>
    <property type="match status" value="1"/>
</dbReference>
<dbReference type="Proteomes" id="UP001220962">
    <property type="component" value="Chromosome"/>
</dbReference>
<organism evidence="3 4">
    <name type="scientific">Paenibacillus urinalis</name>
    <dbReference type="NCBI Taxonomy" id="521520"/>
    <lineage>
        <taxon>Bacteria</taxon>
        <taxon>Bacillati</taxon>
        <taxon>Bacillota</taxon>
        <taxon>Bacilli</taxon>
        <taxon>Bacillales</taxon>
        <taxon>Paenibacillaceae</taxon>
        <taxon>Paenibacillus</taxon>
    </lineage>
</organism>
<accession>A0AAX3N2F7</accession>
<feature type="domain" description="HTH marR-type" evidence="2">
    <location>
        <begin position="9"/>
        <end position="140"/>
    </location>
</feature>
<evidence type="ECO:0000313" key="3">
    <source>
        <dbReference type="EMBL" id="WDH83732.1"/>
    </source>
</evidence>
<reference evidence="3" key="1">
    <citation type="submission" date="2023-02" db="EMBL/GenBank/DDBJ databases">
        <title>Pathogen: clinical or host-associated sample.</title>
        <authorList>
            <person name="Hergert J."/>
            <person name="Casey R."/>
            <person name="Wagner J."/>
            <person name="Young E.L."/>
            <person name="Oakeson K.F."/>
        </authorList>
    </citation>
    <scope>NUCLEOTIDE SEQUENCE</scope>
    <source>
        <strain evidence="3">2022CK-00830</strain>
    </source>
</reference>
<dbReference type="InterPro" id="IPR036388">
    <property type="entry name" value="WH-like_DNA-bd_sf"/>
</dbReference>
<dbReference type="AlphaFoldDB" id="A0AAX3N2F7"/>
<keyword evidence="1" id="KW-0238">DNA-binding</keyword>